<dbReference type="EMBL" id="CAJNXB010003531">
    <property type="protein sequence ID" value="CAF3322952.1"/>
    <property type="molecule type" value="Genomic_DNA"/>
</dbReference>
<evidence type="ECO:0000313" key="2">
    <source>
        <dbReference type="EMBL" id="CAF3745134.1"/>
    </source>
</evidence>
<dbReference type="OrthoDB" id="3267861at2759"/>
<accession>A0A820RFK7</accession>
<reference evidence="3" key="1">
    <citation type="submission" date="2021-02" db="EMBL/GenBank/DDBJ databases">
        <authorList>
            <person name="Nowell W R."/>
        </authorList>
    </citation>
    <scope>NUCLEOTIDE SEQUENCE</scope>
</reference>
<evidence type="ECO:0000313" key="6">
    <source>
        <dbReference type="Proteomes" id="UP000663873"/>
    </source>
</evidence>
<keyword evidence="6" id="KW-1185">Reference proteome</keyword>
<dbReference type="Proteomes" id="UP000663825">
    <property type="component" value="Unassembled WGS sequence"/>
</dbReference>
<evidence type="ECO:0000313" key="4">
    <source>
        <dbReference type="EMBL" id="CAF4503357.1"/>
    </source>
</evidence>
<evidence type="ECO:0000313" key="1">
    <source>
        <dbReference type="EMBL" id="CAF3322952.1"/>
    </source>
</evidence>
<evidence type="ECO:0000313" key="5">
    <source>
        <dbReference type="EMBL" id="CAF4867896.1"/>
    </source>
</evidence>
<dbReference type="EMBL" id="CAJNYV010005486">
    <property type="protein sequence ID" value="CAF3745134.1"/>
    <property type="molecule type" value="Genomic_DNA"/>
</dbReference>
<dbReference type="EMBL" id="CAJOBO010003789">
    <property type="protein sequence ID" value="CAF4503357.1"/>
    <property type="molecule type" value="Genomic_DNA"/>
</dbReference>
<comment type="caution">
    <text evidence="3">The sequence shown here is derived from an EMBL/GenBank/DDBJ whole genome shotgun (WGS) entry which is preliminary data.</text>
</comment>
<dbReference type="EMBL" id="CAJOBP010004451">
    <property type="protein sequence ID" value="CAF4440513.1"/>
    <property type="molecule type" value="Genomic_DNA"/>
</dbReference>
<protein>
    <submittedName>
        <fullName evidence="3">Uncharacterized protein</fullName>
    </submittedName>
</protein>
<name>A0A820RFK7_9BILA</name>
<gene>
    <name evidence="4" type="ORF">HFQ381_LOCUS27937</name>
    <name evidence="2" type="ORF">KIK155_LOCUS29379</name>
    <name evidence="1" type="ORF">TIS948_LOCUS20370</name>
    <name evidence="5" type="ORF">TOA249_LOCUS28246</name>
    <name evidence="3" type="ORF">UJA718_LOCUS22057</name>
</gene>
<proteinExistence type="predicted"/>
<organism evidence="3 6">
    <name type="scientific">Rotaria socialis</name>
    <dbReference type="NCBI Taxonomy" id="392032"/>
    <lineage>
        <taxon>Eukaryota</taxon>
        <taxon>Metazoa</taxon>
        <taxon>Spiralia</taxon>
        <taxon>Gnathifera</taxon>
        <taxon>Rotifera</taxon>
        <taxon>Eurotatoria</taxon>
        <taxon>Bdelloidea</taxon>
        <taxon>Philodinida</taxon>
        <taxon>Philodinidae</taxon>
        <taxon>Rotaria</taxon>
    </lineage>
</organism>
<dbReference type="Proteomes" id="UP000663873">
    <property type="component" value="Unassembled WGS sequence"/>
</dbReference>
<evidence type="ECO:0000313" key="3">
    <source>
        <dbReference type="EMBL" id="CAF4440513.1"/>
    </source>
</evidence>
<dbReference type="Proteomes" id="UP000663865">
    <property type="component" value="Unassembled WGS sequence"/>
</dbReference>
<dbReference type="Proteomes" id="UP000663838">
    <property type="component" value="Unassembled WGS sequence"/>
</dbReference>
<dbReference type="EMBL" id="CAJOBS010003862">
    <property type="protein sequence ID" value="CAF4867896.1"/>
    <property type="molecule type" value="Genomic_DNA"/>
</dbReference>
<sequence>MPIPKLSMPNFALHFKKYIVQLVNSNNVHNHTITYYKYSKKYENPTCCMRMSRRIENVSSINIESGEIKLKRLHETINNFNEYIISACRLNMNTKDIFSGSYAKALVYYIMDYVTKSSLPFHDTFLLVLKAIQS</sequence>
<dbReference type="AlphaFoldDB" id="A0A820RFK7"/>
<dbReference type="Proteomes" id="UP000663851">
    <property type="component" value="Unassembled WGS sequence"/>
</dbReference>